<keyword evidence="1" id="KW-1133">Transmembrane helix</keyword>
<dbReference type="AlphaFoldDB" id="A0A8F6TZA8"/>
<evidence type="ECO:0000313" key="3">
    <source>
        <dbReference type="Proteomes" id="UP000825009"/>
    </source>
</evidence>
<organism evidence="2 3">
    <name type="scientific">Gymnodinialimonas ceratoperidinii</name>
    <dbReference type="NCBI Taxonomy" id="2856823"/>
    <lineage>
        <taxon>Bacteria</taxon>
        <taxon>Pseudomonadati</taxon>
        <taxon>Pseudomonadota</taxon>
        <taxon>Alphaproteobacteria</taxon>
        <taxon>Rhodobacterales</taxon>
        <taxon>Paracoccaceae</taxon>
        <taxon>Gymnodinialimonas</taxon>
    </lineage>
</organism>
<reference evidence="2 3" key="1">
    <citation type="submission" date="2021-07" db="EMBL/GenBank/DDBJ databases">
        <title>A novel Jannaschia species isolated from marine dinoflagellate Ceratoperidinium margalefii.</title>
        <authorList>
            <person name="Jiang Y."/>
            <person name="Li Z."/>
        </authorList>
    </citation>
    <scope>NUCLEOTIDE SEQUENCE [LARGE SCALE GENOMIC DNA]</scope>
    <source>
        <strain evidence="2 3">J12C1-MA-4</strain>
    </source>
</reference>
<dbReference type="EMBL" id="CP079194">
    <property type="protein sequence ID" value="QXT40754.1"/>
    <property type="molecule type" value="Genomic_DNA"/>
</dbReference>
<dbReference type="PROSITE" id="PS51257">
    <property type="entry name" value="PROKAR_LIPOPROTEIN"/>
    <property type="match status" value="1"/>
</dbReference>
<evidence type="ECO:0000313" key="2">
    <source>
        <dbReference type="EMBL" id="QXT40754.1"/>
    </source>
</evidence>
<proteinExistence type="predicted"/>
<keyword evidence="1" id="KW-0812">Transmembrane</keyword>
<evidence type="ECO:0008006" key="4">
    <source>
        <dbReference type="Google" id="ProtNLM"/>
    </source>
</evidence>
<keyword evidence="1" id="KW-0472">Membrane</keyword>
<dbReference type="KEGG" id="gce:KYE46_05835"/>
<gene>
    <name evidence="2" type="ORF">KYE46_05835</name>
</gene>
<dbReference type="Proteomes" id="UP000825009">
    <property type="component" value="Chromosome"/>
</dbReference>
<accession>A0A8F6TZA8</accession>
<name>A0A8F6TZA8_9RHOB</name>
<keyword evidence="3" id="KW-1185">Reference proteome</keyword>
<feature type="transmembrane region" description="Helical" evidence="1">
    <location>
        <begin position="32"/>
        <end position="60"/>
    </location>
</feature>
<sequence>MRTKFTITALFAATLAVSGCYMSDLERAGVGAVAGGVTAAAVGGSVATGLLAGAAVGAVCDEVTNICR</sequence>
<evidence type="ECO:0000256" key="1">
    <source>
        <dbReference type="SAM" id="Phobius"/>
    </source>
</evidence>
<protein>
    <recommendedName>
        <fullName evidence="4">Glycine zipper domain-containing protein</fullName>
    </recommendedName>
</protein>
<dbReference type="RefSeq" id="WP_219004118.1">
    <property type="nucleotide sequence ID" value="NZ_CP079194.1"/>
</dbReference>